<protein>
    <submittedName>
        <fullName evidence="1">Uncharacterized protein</fullName>
    </submittedName>
</protein>
<sequence>MTALQGGLNLFFKVKGGPTPYNYLIFIHCIYIHTCNIWCTIRENTIHSFLFHRICGCLYLITKHHRFRNHDSSLNKIIG</sequence>
<name>A0A0E9RPA6_ANGAN</name>
<accession>A0A0E9RPA6</accession>
<evidence type="ECO:0000313" key="1">
    <source>
        <dbReference type="EMBL" id="JAH30662.1"/>
    </source>
</evidence>
<organism evidence="1">
    <name type="scientific">Anguilla anguilla</name>
    <name type="common">European freshwater eel</name>
    <name type="synonym">Muraena anguilla</name>
    <dbReference type="NCBI Taxonomy" id="7936"/>
    <lineage>
        <taxon>Eukaryota</taxon>
        <taxon>Metazoa</taxon>
        <taxon>Chordata</taxon>
        <taxon>Craniata</taxon>
        <taxon>Vertebrata</taxon>
        <taxon>Euteleostomi</taxon>
        <taxon>Actinopterygii</taxon>
        <taxon>Neopterygii</taxon>
        <taxon>Teleostei</taxon>
        <taxon>Anguilliformes</taxon>
        <taxon>Anguillidae</taxon>
        <taxon>Anguilla</taxon>
    </lineage>
</organism>
<reference evidence="1" key="1">
    <citation type="submission" date="2014-11" db="EMBL/GenBank/DDBJ databases">
        <authorList>
            <person name="Amaro Gonzalez C."/>
        </authorList>
    </citation>
    <scope>NUCLEOTIDE SEQUENCE</scope>
</reference>
<dbReference type="EMBL" id="GBXM01077915">
    <property type="protein sequence ID" value="JAH30662.1"/>
    <property type="molecule type" value="Transcribed_RNA"/>
</dbReference>
<dbReference type="AlphaFoldDB" id="A0A0E9RPA6"/>
<proteinExistence type="predicted"/>
<reference evidence="1" key="2">
    <citation type="journal article" date="2015" name="Fish Shellfish Immunol.">
        <title>Early steps in the European eel (Anguilla anguilla)-Vibrio vulnificus interaction in the gills: Role of the RtxA13 toxin.</title>
        <authorList>
            <person name="Callol A."/>
            <person name="Pajuelo D."/>
            <person name="Ebbesson L."/>
            <person name="Teles M."/>
            <person name="MacKenzie S."/>
            <person name="Amaro C."/>
        </authorList>
    </citation>
    <scope>NUCLEOTIDE SEQUENCE</scope>
</reference>